<keyword evidence="3" id="KW-1185">Reference proteome</keyword>
<sequence length="149" mass="15975">MIGSRNAPSVSYPVGRCRFWGGVLTALALGVTLTGAWMAATLPPKAWLPLAGAGLVWMVWAARNDRHQPTGLLRFSGAPGQGGAWRWVLNGSDEGLELDAAQPALDLQSRMLLRLKGAAGVPVWVWVERARAPADWPALRRALASDRLG</sequence>
<feature type="transmembrane region" description="Helical" evidence="1">
    <location>
        <begin position="46"/>
        <end position="62"/>
    </location>
</feature>
<keyword evidence="1" id="KW-1133">Transmembrane helix</keyword>
<accession>A0A1L1PMA8</accession>
<dbReference type="AlphaFoldDB" id="A0A1L1PMA8"/>
<organism evidence="2 3">
    <name type="scientific">Hydrogenophaga intermedia</name>
    <dbReference type="NCBI Taxonomy" id="65786"/>
    <lineage>
        <taxon>Bacteria</taxon>
        <taxon>Pseudomonadati</taxon>
        <taxon>Pseudomonadota</taxon>
        <taxon>Betaproteobacteria</taxon>
        <taxon>Burkholderiales</taxon>
        <taxon>Comamonadaceae</taxon>
        <taxon>Hydrogenophaga</taxon>
    </lineage>
</organism>
<feature type="transmembrane region" description="Helical" evidence="1">
    <location>
        <begin position="20"/>
        <end position="40"/>
    </location>
</feature>
<gene>
    <name evidence="2" type="ORF">BN948_00082</name>
</gene>
<proteinExistence type="predicted"/>
<reference evidence="3" key="1">
    <citation type="submission" date="2014-11" db="EMBL/GenBank/DDBJ databases">
        <title>Draft genome sequence of Hydrogenophaga intermedia S1.</title>
        <authorList>
            <person name="Gan H.M."/>
            <person name="Chew T.H."/>
            <person name="Stolz A."/>
        </authorList>
    </citation>
    <scope>NUCLEOTIDE SEQUENCE [LARGE SCALE GENOMIC DNA]</scope>
    <source>
        <strain evidence="3">S1</strain>
    </source>
</reference>
<evidence type="ECO:0000256" key="1">
    <source>
        <dbReference type="SAM" id="Phobius"/>
    </source>
</evidence>
<dbReference type="Proteomes" id="UP000028878">
    <property type="component" value="Unassembled WGS sequence"/>
</dbReference>
<keyword evidence="1" id="KW-0812">Transmembrane</keyword>
<dbReference type="EMBL" id="CCAE010000001">
    <property type="protein sequence ID" value="CDN85691.1"/>
    <property type="molecule type" value="Genomic_DNA"/>
</dbReference>
<keyword evidence="1" id="KW-0472">Membrane</keyword>
<name>A0A1L1PMA8_HYDIT</name>
<evidence type="ECO:0000313" key="3">
    <source>
        <dbReference type="Proteomes" id="UP000028878"/>
    </source>
</evidence>
<evidence type="ECO:0000313" key="2">
    <source>
        <dbReference type="EMBL" id="CDN85691.1"/>
    </source>
</evidence>
<evidence type="ECO:0008006" key="4">
    <source>
        <dbReference type="Google" id="ProtNLM"/>
    </source>
</evidence>
<dbReference type="RefSeq" id="WP_009518795.1">
    <property type="nucleotide sequence ID" value="NZ_CCAE010000001.1"/>
</dbReference>
<protein>
    <recommendedName>
        <fullName evidence="4">Toxin CptA</fullName>
    </recommendedName>
</protein>